<feature type="region of interest" description="Disordered" evidence="1">
    <location>
        <begin position="412"/>
        <end position="505"/>
    </location>
</feature>
<dbReference type="AlphaFoldDB" id="A0AAR5PE08"/>
<evidence type="ECO:0000256" key="1">
    <source>
        <dbReference type="SAM" id="MobiDB-lite"/>
    </source>
</evidence>
<feature type="compositionally biased region" description="Basic and acidic residues" evidence="1">
    <location>
        <begin position="435"/>
        <end position="494"/>
    </location>
</feature>
<evidence type="ECO:0000313" key="3">
    <source>
        <dbReference type="Proteomes" id="UP000019118"/>
    </source>
</evidence>
<feature type="compositionally biased region" description="Polar residues" evidence="1">
    <location>
        <begin position="971"/>
        <end position="987"/>
    </location>
</feature>
<protein>
    <submittedName>
        <fullName evidence="2">Uncharacterized protein</fullName>
    </submittedName>
</protein>
<feature type="compositionally biased region" description="Low complexity" evidence="1">
    <location>
        <begin position="814"/>
        <end position="827"/>
    </location>
</feature>
<reference evidence="3" key="1">
    <citation type="journal article" date="2013" name="Genome Biol.">
        <title>Draft genome of the mountain pine beetle, Dendroctonus ponderosae Hopkins, a major forest pest.</title>
        <authorList>
            <person name="Keeling C.I."/>
            <person name="Yuen M.M."/>
            <person name="Liao N.Y."/>
            <person name="Docking T.R."/>
            <person name="Chan S.K."/>
            <person name="Taylor G.A."/>
            <person name="Palmquist D.L."/>
            <person name="Jackman S.D."/>
            <person name="Nguyen A."/>
            <person name="Li M."/>
            <person name="Henderson H."/>
            <person name="Janes J.K."/>
            <person name="Zhao Y."/>
            <person name="Pandoh P."/>
            <person name="Moore R."/>
            <person name="Sperling F.A."/>
            <person name="Huber D.P."/>
            <person name="Birol I."/>
            <person name="Jones S.J."/>
            <person name="Bohlmann J."/>
        </authorList>
    </citation>
    <scope>NUCLEOTIDE SEQUENCE</scope>
</reference>
<reference evidence="2" key="2">
    <citation type="submission" date="2024-08" db="UniProtKB">
        <authorList>
            <consortium name="EnsemblMetazoa"/>
        </authorList>
    </citation>
    <scope>IDENTIFICATION</scope>
</reference>
<feature type="region of interest" description="Disordered" evidence="1">
    <location>
        <begin position="1187"/>
        <end position="1221"/>
    </location>
</feature>
<accession>A0AAR5PE08</accession>
<feature type="region of interest" description="Disordered" evidence="1">
    <location>
        <begin position="1"/>
        <end position="79"/>
    </location>
</feature>
<sequence>MSGGPRPPVPGLIPLAALSRRPGRPRRRPESIDVGAGSRCLESRAAAPGRRRHHRRRASAAAPVSKQSRSSSPALDRPPRVNPIFVWVRQEDTRIVDVKCEDYDKRNRILLTKTAHGWRAIPRTEMLAAPRGSAEEPLSSSSTSSSHGHHHRHHHKRRSRKSKSQQSTSVQCPETESASEPSWVTSESVNIESLLPSHTIQIKRIPSSEDLTKSVNNAPEQDFARTVPECSTPDKVCDVSPLENLLAVAELELKQHMQSGNWNPIPKDISKDTTGTTLQDHSVDDEINELLNTKSRDIEAELIDTGDKSQECSYNDDDEMSMNDILSRLEQSLQSPQGFGSEDVFDDDMLDHNCKFDAVASIKNFTLSDENSKTVRDQSEETDQIPESSNTYSVDVAKNYSENNAIDYHAEMYPSEATTSEILDPVESLQPPTPRQDEIRNEYLEDLQQAEHKEENLPDIHDSKSQEYEDKNSETSKDLPEDHAPLELEDEKPTHQPPETNFEPLEAEEITSEVAEAASSTTQEKDQLVSNDKELTDTAICLDLSLKNKPSDYGPTDLSIRKFDSSPKCQPPRPLSQNSEAIQSPQPSGIPAVPASPDIVTTSTSISKPRSVFLESLLATSLSKMAAAANAENVLRKSKEPLDLGQCRKSASPTVTCSEEIFTPSDAEPPLKKMKPDDITLKNLLDKDIETLEQNAKKTSQKDTFILPDTPRLLSLLKASSDTQDPLAEYKQLLLEIDIPNPLMVPKDVFPDLLQHPRREILKILSGHSSKNVSLDDILVVYKDKLLAAIKSNSSSTKKNSENIKPSHKQSGGNKNVEQNNNVNEKNFTGDNGNKKKTADNFNKNNSASPDNKNSLANDIDAANEAAFNPLFWTGCPNPFEAMNYSNHNEFIQALYAASSLPYMPGQLGEFHPSIQMMLGNKLAAPLGFPPVPHMGFNNPFELSMWQEAMMQANILKNKNPYENAPINPQPHRSNLPKKNQSQQNKYNARLANGHSKNISQSHQSQQQGMMHPAFSQTPLTNQSPWQNPYLAVGNFPQGSNSLSLDTTQFNPFSHKNNISPANKQSQQLSPPIMQKKTRESLMLSQYNDQEKRLHHQMMQEHQKIQQMQQQQKLIRQHQHQQLLHQQQQQMLAQNNGARHLPPHMTKKPNSLNSFHFPKECSSAEVQKQAGVSVPMDLSGAHSIQAKSKSVMAGSGKTNGMVSSSRNHMEDVPEVGSTTSSIEDMQDGHAQLWHPLFGSQNKGYSPWSLPSLAAMGE</sequence>
<evidence type="ECO:0000313" key="2">
    <source>
        <dbReference type="EnsemblMetazoa" id="XP_019759289.1"/>
    </source>
</evidence>
<feature type="region of interest" description="Disordered" evidence="1">
    <location>
        <begin position="546"/>
        <end position="596"/>
    </location>
</feature>
<name>A0AAR5PE08_DENPD</name>
<proteinExistence type="predicted"/>
<feature type="compositionally biased region" description="Pro residues" evidence="1">
    <location>
        <begin position="1"/>
        <end position="11"/>
    </location>
</feature>
<keyword evidence="3" id="KW-1185">Reference proteome</keyword>
<dbReference type="KEGG" id="dpa:109537132"/>
<feature type="region of interest" description="Disordered" evidence="1">
    <location>
        <begin position="960"/>
        <end position="1023"/>
    </location>
</feature>
<feature type="region of interest" description="Disordered" evidence="1">
    <location>
        <begin position="793"/>
        <end position="857"/>
    </location>
</feature>
<feature type="compositionally biased region" description="Basic residues" evidence="1">
    <location>
        <begin position="49"/>
        <end position="58"/>
    </location>
</feature>
<dbReference type="GeneID" id="109537132"/>
<feature type="compositionally biased region" description="Polar residues" evidence="1">
    <location>
        <begin position="170"/>
        <end position="184"/>
    </location>
</feature>
<feature type="region of interest" description="Disordered" evidence="1">
    <location>
        <begin position="369"/>
        <end position="396"/>
    </location>
</feature>
<feature type="compositionally biased region" description="Polar residues" evidence="1">
    <location>
        <begin position="575"/>
        <end position="587"/>
    </location>
</feature>
<organism evidence="2 3">
    <name type="scientific">Dendroctonus ponderosae</name>
    <name type="common">Mountain pine beetle</name>
    <dbReference type="NCBI Taxonomy" id="77166"/>
    <lineage>
        <taxon>Eukaryota</taxon>
        <taxon>Metazoa</taxon>
        <taxon>Ecdysozoa</taxon>
        <taxon>Arthropoda</taxon>
        <taxon>Hexapoda</taxon>
        <taxon>Insecta</taxon>
        <taxon>Pterygota</taxon>
        <taxon>Neoptera</taxon>
        <taxon>Endopterygota</taxon>
        <taxon>Coleoptera</taxon>
        <taxon>Polyphaga</taxon>
        <taxon>Cucujiformia</taxon>
        <taxon>Curculionidae</taxon>
        <taxon>Scolytinae</taxon>
        <taxon>Dendroctonus</taxon>
    </lineage>
</organism>
<dbReference type="Proteomes" id="UP000019118">
    <property type="component" value="Unassembled WGS sequence"/>
</dbReference>
<feature type="compositionally biased region" description="Polar residues" evidence="1">
    <location>
        <begin position="1196"/>
        <end position="1206"/>
    </location>
</feature>
<feature type="region of interest" description="Disordered" evidence="1">
    <location>
        <begin position="129"/>
        <end position="184"/>
    </location>
</feature>
<feature type="compositionally biased region" description="Polar residues" evidence="1">
    <location>
        <begin position="840"/>
        <end position="857"/>
    </location>
</feature>
<feature type="compositionally biased region" description="Basic and acidic residues" evidence="1">
    <location>
        <begin position="370"/>
        <end position="379"/>
    </location>
</feature>
<feature type="compositionally biased region" description="Basic residues" evidence="1">
    <location>
        <begin position="147"/>
        <end position="163"/>
    </location>
</feature>
<dbReference type="EnsemblMetazoa" id="XM_019903730.1">
    <property type="protein sequence ID" value="XP_019759289.1"/>
    <property type="gene ID" value="LOC109537132"/>
</dbReference>